<evidence type="ECO:0000256" key="2">
    <source>
        <dbReference type="ARBA" id="ARBA00022679"/>
    </source>
</evidence>
<keyword evidence="2" id="KW-0808">Transferase</keyword>
<dbReference type="Gene3D" id="3.40.1190.20">
    <property type="match status" value="1"/>
</dbReference>
<evidence type="ECO:0000256" key="1">
    <source>
        <dbReference type="ARBA" id="ARBA00010688"/>
    </source>
</evidence>
<dbReference type="EMBL" id="NRRL01000049">
    <property type="protein sequence ID" value="MBK1669443.1"/>
    <property type="molecule type" value="Genomic_DNA"/>
</dbReference>
<dbReference type="RefSeq" id="WP_200341776.1">
    <property type="nucleotide sequence ID" value="NZ_NRRL01000049.1"/>
</dbReference>
<gene>
    <name evidence="5" type="ORF">CKO28_15500</name>
</gene>
<dbReference type="PANTHER" id="PTHR43320">
    <property type="entry name" value="SUGAR KINASE"/>
    <property type="match status" value="1"/>
</dbReference>
<feature type="domain" description="Carbohydrate kinase PfkB" evidence="4">
    <location>
        <begin position="59"/>
        <end position="319"/>
    </location>
</feature>
<sequence>MSELRLDVLGIGNAIVDVIARSDDDFLAAHALPKGGMTLIDSDQAHRLYEAMGPATEMSGGSVANTMAGIASLGGRGAFIGKVRNDQLGGIFRHDIQATGVDFETPSAATGLPTARCLVFVTPDAQRTMATFLGASTELGPDDLDHHQIAQAKVTYLEGYLWDAPAAKQAFVEAARAAHESGNRVALSLSDGFCVDRHRDSFLDLVENHVDILFANEDEITKLYQVDAFDDALQHVRGHCEVAALTRSAKGSLVLSGEEVHVVDAATPERLADTTGAGDLYAAGFLYGFTQGYGLPDCGRLGAAAAAEAISHVGARPEMPLNNLIAQAVRG</sequence>
<dbReference type="Proteomes" id="UP001296873">
    <property type="component" value="Unassembled WGS sequence"/>
</dbReference>
<dbReference type="PANTHER" id="PTHR43320:SF3">
    <property type="entry name" value="CARBOHYDRATE KINASE PFKB DOMAIN-CONTAINING PROTEIN"/>
    <property type="match status" value="1"/>
</dbReference>
<dbReference type="InterPro" id="IPR029056">
    <property type="entry name" value="Ribokinase-like"/>
</dbReference>
<dbReference type="Gene3D" id="3.30.1110.10">
    <property type="match status" value="1"/>
</dbReference>
<dbReference type="SUPFAM" id="SSF53613">
    <property type="entry name" value="Ribokinase-like"/>
    <property type="match status" value="1"/>
</dbReference>
<evidence type="ECO:0000313" key="6">
    <source>
        <dbReference type="Proteomes" id="UP001296873"/>
    </source>
</evidence>
<dbReference type="InterPro" id="IPR052700">
    <property type="entry name" value="Carb_kinase_PfkB-like"/>
</dbReference>
<dbReference type="PROSITE" id="PS00584">
    <property type="entry name" value="PFKB_KINASES_2"/>
    <property type="match status" value="1"/>
</dbReference>
<dbReference type="GO" id="GO:0016301">
    <property type="term" value="F:kinase activity"/>
    <property type="evidence" value="ECO:0007669"/>
    <property type="project" value="UniProtKB-KW"/>
</dbReference>
<keyword evidence="3 5" id="KW-0418">Kinase</keyword>
<comment type="caution">
    <text evidence="5">The sequence shown here is derived from an EMBL/GenBank/DDBJ whole genome shotgun (WGS) entry which is preliminary data.</text>
</comment>
<dbReference type="CDD" id="cd01168">
    <property type="entry name" value="adenosine_kinase"/>
    <property type="match status" value="1"/>
</dbReference>
<dbReference type="Pfam" id="PF00294">
    <property type="entry name" value="PfkB"/>
    <property type="match status" value="1"/>
</dbReference>
<organism evidence="5 6">
    <name type="scientific">Rhodovibrio sodomensis</name>
    <dbReference type="NCBI Taxonomy" id="1088"/>
    <lineage>
        <taxon>Bacteria</taxon>
        <taxon>Pseudomonadati</taxon>
        <taxon>Pseudomonadota</taxon>
        <taxon>Alphaproteobacteria</taxon>
        <taxon>Rhodospirillales</taxon>
        <taxon>Rhodovibrionaceae</taxon>
        <taxon>Rhodovibrio</taxon>
    </lineage>
</organism>
<comment type="similarity">
    <text evidence="1">Belongs to the carbohydrate kinase PfkB family.</text>
</comment>
<accession>A0ABS1DI74</accession>
<protein>
    <submittedName>
        <fullName evidence="5">Adenosine kinase</fullName>
    </submittedName>
</protein>
<name>A0ABS1DI74_9PROT</name>
<reference evidence="5 6" key="1">
    <citation type="journal article" date="2020" name="Microorganisms">
        <title>Osmotic Adaptation and Compatible Solute Biosynthesis of Phototrophic Bacteria as Revealed from Genome Analyses.</title>
        <authorList>
            <person name="Imhoff J.F."/>
            <person name="Rahn T."/>
            <person name="Kunzel S."/>
            <person name="Keller A."/>
            <person name="Neulinger S.C."/>
        </authorList>
    </citation>
    <scope>NUCLEOTIDE SEQUENCE [LARGE SCALE GENOMIC DNA]</scope>
    <source>
        <strain evidence="5 6">DSM 9895</strain>
    </source>
</reference>
<evidence type="ECO:0000313" key="5">
    <source>
        <dbReference type="EMBL" id="MBK1669443.1"/>
    </source>
</evidence>
<evidence type="ECO:0000259" key="4">
    <source>
        <dbReference type="Pfam" id="PF00294"/>
    </source>
</evidence>
<proteinExistence type="inferred from homology"/>
<keyword evidence="6" id="KW-1185">Reference proteome</keyword>
<dbReference type="InterPro" id="IPR002173">
    <property type="entry name" value="Carboh/pur_kinase_PfkB_CS"/>
</dbReference>
<dbReference type="InterPro" id="IPR011611">
    <property type="entry name" value="PfkB_dom"/>
</dbReference>
<evidence type="ECO:0000256" key="3">
    <source>
        <dbReference type="ARBA" id="ARBA00022777"/>
    </source>
</evidence>